<organism evidence="1 2">
    <name type="scientific">Euplotes crassus</name>
    <dbReference type="NCBI Taxonomy" id="5936"/>
    <lineage>
        <taxon>Eukaryota</taxon>
        <taxon>Sar</taxon>
        <taxon>Alveolata</taxon>
        <taxon>Ciliophora</taxon>
        <taxon>Intramacronucleata</taxon>
        <taxon>Spirotrichea</taxon>
        <taxon>Hypotrichia</taxon>
        <taxon>Euplotida</taxon>
        <taxon>Euplotidae</taxon>
        <taxon>Moneuplotes</taxon>
    </lineage>
</organism>
<evidence type="ECO:0000313" key="2">
    <source>
        <dbReference type="Proteomes" id="UP001295684"/>
    </source>
</evidence>
<reference evidence="1" key="1">
    <citation type="submission" date="2023-07" db="EMBL/GenBank/DDBJ databases">
        <authorList>
            <consortium name="AG Swart"/>
            <person name="Singh M."/>
            <person name="Singh A."/>
            <person name="Seah K."/>
            <person name="Emmerich C."/>
        </authorList>
    </citation>
    <scope>NUCLEOTIDE SEQUENCE</scope>
    <source>
        <strain evidence="1">DP1</strain>
    </source>
</reference>
<evidence type="ECO:0000313" key="1">
    <source>
        <dbReference type="EMBL" id="CAI2385285.1"/>
    </source>
</evidence>
<proteinExistence type="predicted"/>
<gene>
    <name evidence="1" type="ORF">ECRASSUSDP1_LOCUS26838</name>
</gene>
<sequence length="77" mass="8633">MFDSLQGLARELIQDCMVIDIGVLVSVVQNFLQMLYFSFRECITDLILNPSCKLFEGRLPAKNLVQSANTFMALGCV</sequence>
<name>A0AAD1Y6J5_EUPCR</name>
<keyword evidence="2" id="KW-1185">Reference proteome</keyword>
<comment type="caution">
    <text evidence="1">The sequence shown here is derived from an EMBL/GenBank/DDBJ whole genome shotgun (WGS) entry which is preliminary data.</text>
</comment>
<dbReference type="EMBL" id="CAMPGE010027671">
    <property type="protein sequence ID" value="CAI2385285.1"/>
    <property type="molecule type" value="Genomic_DNA"/>
</dbReference>
<dbReference type="AlphaFoldDB" id="A0AAD1Y6J5"/>
<accession>A0AAD1Y6J5</accession>
<protein>
    <submittedName>
        <fullName evidence="1">Uncharacterized protein</fullName>
    </submittedName>
</protein>
<dbReference type="Proteomes" id="UP001295684">
    <property type="component" value="Unassembled WGS sequence"/>
</dbReference>